<dbReference type="EMBL" id="CP126981">
    <property type="protein sequence ID" value="WIM89750.1"/>
    <property type="molecule type" value="Genomic_DNA"/>
</dbReference>
<protein>
    <submittedName>
        <fullName evidence="1">Uncharacterized protein</fullName>
    </submittedName>
</protein>
<keyword evidence="2" id="KW-1185">Reference proteome</keyword>
<evidence type="ECO:0000313" key="1">
    <source>
        <dbReference type="EMBL" id="WIM89750.1"/>
    </source>
</evidence>
<proteinExistence type="predicted"/>
<sequence>MVDPMLVKTDSQGRIVLRGHPNQRFLVHENSDGSLLLRPVDVDATAQGEFDSDPESQMLLARAAASSTIRRVRRRR</sequence>
<reference evidence="1 2" key="1">
    <citation type="journal article" date="2023" name="Microbiol. Resour. Announc.">
        <title>Complete Genome Sequence of Mycobacterium wuenschmanii, a novel Nontuberculous Mycobacterium Isolated from a captive population of Amazon Milk Frogs.</title>
        <authorList>
            <person name="Hicks J."/>
            <person name="Zeineldin M."/>
            <person name="Ward H."/>
            <person name="Wuenschmann A."/>
            <person name="Camp P."/>
            <person name="Farrell D."/>
            <person name="Lehman K."/>
            <person name="Thacker T."/>
            <person name="Cuthbert E."/>
        </authorList>
    </citation>
    <scope>NUCLEOTIDE SEQUENCE [LARGE SCALE GENOMIC DNA]</scope>
    <source>
        <strain evidence="1 2">Wuenschmanii</strain>
    </source>
</reference>
<organism evidence="1 2">
    <name type="scientific">Candidatus Mycobacterium wuenschmannii</name>
    <dbReference type="NCBI Taxonomy" id="3027808"/>
    <lineage>
        <taxon>Bacteria</taxon>
        <taxon>Bacillati</taxon>
        <taxon>Actinomycetota</taxon>
        <taxon>Actinomycetes</taxon>
        <taxon>Mycobacteriales</taxon>
        <taxon>Mycobacteriaceae</taxon>
        <taxon>Mycobacterium</taxon>
    </lineage>
</organism>
<dbReference type="RefSeq" id="WP_285190487.1">
    <property type="nucleotide sequence ID" value="NZ_CP126981.1"/>
</dbReference>
<accession>A0ABY8W1J9</accession>
<gene>
    <name evidence="1" type="ORF">PT015_10160</name>
</gene>
<name>A0ABY8W1J9_9MYCO</name>
<evidence type="ECO:0000313" key="2">
    <source>
        <dbReference type="Proteomes" id="UP001236585"/>
    </source>
</evidence>
<dbReference type="Proteomes" id="UP001236585">
    <property type="component" value="Chromosome"/>
</dbReference>